<evidence type="ECO:0000313" key="9">
    <source>
        <dbReference type="Proteomes" id="UP001057520"/>
    </source>
</evidence>
<feature type="domain" description="Alpha-L-fucosidase C-terminal" evidence="7">
    <location>
        <begin position="463"/>
        <end position="539"/>
    </location>
</feature>
<dbReference type="PANTHER" id="PTHR10030">
    <property type="entry name" value="ALPHA-L-FUCOSIDASE"/>
    <property type="match status" value="1"/>
</dbReference>
<dbReference type="EC" id="3.2.1.51" evidence="2"/>
<evidence type="ECO:0000256" key="4">
    <source>
        <dbReference type="ARBA" id="ARBA00022801"/>
    </source>
</evidence>
<dbReference type="Gene3D" id="2.60.40.1180">
    <property type="entry name" value="Golgi alpha-mannosidase II"/>
    <property type="match status" value="1"/>
</dbReference>
<dbReference type="InterPro" id="IPR057739">
    <property type="entry name" value="Glyco_hydro_29_N"/>
</dbReference>
<dbReference type="Proteomes" id="UP001057520">
    <property type="component" value="Chromosome"/>
</dbReference>
<sequence>MVPNRRALFGGLAAVGAAGAFPATGSQLAPSGFDRVADGPFKPSWESLNAGYAAPDWFRDAKFGLWAHWGAQCVPEAGDWYARNMYLPGQRAYEHHRKTYGHPADTGFIDLYPKWRAENWNPDDLLDLYAGAGAKYFVAMANHHDNFDAFDSKFHDWNSVRLGPKKDIIGIWSKAARRRGLRFGVSNHSAHAWHWFQPAYGYDPEGPRQGQRYDAFKLYAVDGKGKWWEGLDPQQLYGGPAMVMPDGLASVAEANKWHEANDRVWTETAPLSNPAFTRQWYLRCKDLIDSYKPDLVYFDNFDLPLEQAGLDIAAHFYNASRQWNGGKLEAVINIKPEHGRLVPGVVPDVERGLRSEISPIAWQTDTCIGAWHYDREIFEKKRYLPASEVVHRLCDIVSKNGNLLLSVPVRPDGTIDSEERRIVQEIGGWMARFSDAIHGTRPWVIYGEGPTEVMSGMFNEAKQKSFTPADIRFTTKGKSLYAIALGTPRDGQVSVKALAKGGPHARRPVRRVTLAGDNAPLAYRQDATGLHVSVPERAMHPFGVALRIDGVI</sequence>
<dbReference type="InterPro" id="IPR031919">
    <property type="entry name" value="Fucosidase_C"/>
</dbReference>
<evidence type="ECO:0000259" key="7">
    <source>
        <dbReference type="Pfam" id="PF16757"/>
    </source>
</evidence>
<dbReference type="Pfam" id="PF01120">
    <property type="entry name" value="Alpha_L_fucos"/>
    <property type="match status" value="1"/>
</dbReference>
<keyword evidence="9" id="KW-1185">Reference proteome</keyword>
<reference evidence="8 9" key="1">
    <citation type="submission" date="2022-04" db="EMBL/GenBank/DDBJ databases">
        <title>Genome sequence of soybean root-associated Caulobacter segnis RL271.</title>
        <authorList>
            <person name="Longley R."/>
            <person name="Bonito G."/>
            <person name="Trigodet F."/>
            <person name="Crosson S."/>
            <person name="Fiebig A."/>
        </authorList>
    </citation>
    <scope>NUCLEOTIDE SEQUENCE [LARGE SCALE GENOMIC DNA]</scope>
    <source>
        <strain evidence="8 9">RL271</strain>
    </source>
</reference>
<comment type="similarity">
    <text evidence="1">Belongs to the glycosyl hydrolase 29 family.</text>
</comment>
<dbReference type="EMBL" id="CP096040">
    <property type="protein sequence ID" value="USQ98049.1"/>
    <property type="molecule type" value="Genomic_DNA"/>
</dbReference>
<accession>A0ABY5A0C4</accession>
<dbReference type="SMART" id="SM00812">
    <property type="entry name" value="Alpha_L_fucos"/>
    <property type="match status" value="1"/>
</dbReference>
<evidence type="ECO:0000256" key="1">
    <source>
        <dbReference type="ARBA" id="ARBA00007951"/>
    </source>
</evidence>
<gene>
    <name evidence="8" type="ORF">MZV50_11130</name>
</gene>
<keyword evidence="3" id="KW-0732">Signal</keyword>
<keyword evidence="4" id="KW-0378">Hydrolase</keyword>
<dbReference type="PANTHER" id="PTHR10030:SF37">
    <property type="entry name" value="ALPHA-L-FUCOSIDASE-RELATED"/>
    <property type="match status" value="1"/>
</dbReference>
<evidence type="ECO:0000313" key="8">
    <source>
        <dbReference type="EMBL" id="USQ98049.1"/>
    </source>
</evidence>
<dbReference type="SUPFAM" id="SSF51445">
    <property type="entry name" value="(Trans)glycosidases"/>
    <property type="match status" value="1"/>
</dbReference>
<keyword evidence="5" id="KW-0326">Glycosidase</keyword>
<evidence type="ECO:0000256" key="3">
    <source>
        <dbReference type="ARBA" id="ARBA00022729"/>
    </source>
</evidence>
<dbReference type="Pfam" id="PF16757">
    <property type="entry name" value="Fucosidase_C"/>
    <property type="match status" value="1"/>
</dbReference>
<evidence type="ECO:0000256" key="5">
    <source>
        <dbReference type="ARBA" id="ARBA00023295"/>
    </source>
</evidence>
<protein>
    <recommendedName>
        <fullName evidence="2">alpha-L-fucosidase</fullName>
        <ecNumber evidence="2">3.2.1.51</ecNumber>
    </recommendedName>
</protein>
<proteinExistence type="inferred from homology"/>
<dbReference type="InterPro" id="IPR013780">
    <property type="entry name" value="Glyco_hydro_b"/>
</dbReference>
<dbReference type="InterPro" id="IPR017853">
    <property type="entry name" value="GH"/>
</dbReference>
<evidence type="ECO:0000259" key="6">
    <source>
        <dbReference type="Pfam" id="PF01120"/>
    </source>
</evidence>
<dbReference type="InterPro" id="IPR000933">
    <property type="entry name" value="Glyco_hydro_29"/>
</dbReference>
<organism evidence="8 9">
    <name type="scientific">Caulobacter segnis</name>
    <dbReference type="NCBI Taxonomy" id="88688"/>
    <lineage>
        <taxon>Bacteria</taxon>
        <taxon>Pseudomonadati</taxon>
        <taxon>Pseudomonadota</taxon>
        <taxon>Alphaproteobacteria</taxon>
        <taxon>Caulobacterales</taxon>
        <taxon>Caulobacteraceae</taxon>
        <taxon>Caulobacter</taxon>
    </lineage>
</organism>
<dbReference type="InterPro" id="IPR006311">
    <property type="entry name" value="TAT_signal"/>
</dbReference>
<name>A0ABY5A0C4_9CAUL</name>
<dbReference type="Gene3D" id="3.20.20.80">
    <property type="entry name" value="Glycosidases"/>
    <property type="match status" value="1"/>
</dbReference>
<evidence type="ECO:0000256" key="2">
    <source>
        <dbReference type="ARBA" id="ARBA00012662"/>
    </source>
</evidence>
<dbReference type="PROSITE" id="PS51318">
    <property type="entry name" value="TAT"/>
    <property type="match status" value="1"/>
</dbReference>
<feature type="domain" description="Glycoside hydrolase family 29 N-terminal" evidence="6">
    <location>
        <begin position="37"/>
        <end position="432"/>
    </location>
</feature>